<dbReference type="SUPFAM" id="SSF46785">
    <property type="entry name" value="Winged helix' DNA-binding domain"/>
    <property type="match status" value="1"/>
</dbReference>
<dbReference type="SUPFAM" id="SSF54928">
    <property type="entry name" value="RNA-binding domain, RBD"/>
    <property type="match status" value="1"/>
</dbReference>
<evidence type="ECO:0000256" key="2">
    <source>
        <dbReference type="ARBA" id="ARBA00022884"/>
    </source>
</evidence>
<dbReference type="Gene3D" id="1.10.10.10">
    <property type="entry name" value="Winged helix-like DNA-binding domain superfamily/Winged helix DNA-binding domain"/>
    <property type="match status" value="1"/>
</dbReference>
<dbReference type="CDD" id="cd07323">
    <property type="entry name" value="LAM"/>
    <property type="match status" value="1"/>
</dbReference>
<feature type="region of interest" description="Disordered" evidence="5">
    <location>
        <begin position="306"/>
        <end position="343"/>
    </location>
</feature>
<dbReference type="Proteomes" id="UP000284403">
    <property type="component" value="Unassembled WGS sequence"/>
</dbReference>
<dbReference type="PANTHER" id="PTHR22792:SF157">
    <property type="entry name" value="LA PROTEIN"/>
    <property type="match status" value="1"/>
</dbReference>
<protein>
    <submittedName>
        <fullName evidence="8">LA RNA binding protein</fullName>
    </submittedName>
</protein>
<evidence type="ECO:0000256" key="5">
    <source>
        <dbReference type="SAM" id="MobiDB-lite"/>
    </source>
</evidence>
<dbReference type="SMART" id="SM00715">
    <property type="entry name" value="LA"/>
    <property type="match status" value="1"/>
</dbReference>
<dbReference type="OrthoDB" id="439993at2759"/>
<dbReference type="InterPro" id="IPR045180">
    <property type="entry name" value="La_dom_prot"/>
</dbReference>
<dbReference type="GO" id="GO:0006396">
    <property type="term" value="P:RNA processing"/>
    <property type="evidence" value="ECO:0007669"/>
    <property type="project" value="InterPro"/>
</dbReference>
<keyword evidence="2 4" id="KW-0694">RNA-binding</keyword>
<name>A0A3R7NNU1_9TRYP</name>
<feature type="domain" description="RRM" evidence="6">
    <location>
        <begin position="97"/>
        <end position="186"/>
    </location>
</feature>
<dbReference type="AlphaFoldDB" id="A0A3R7NNU1"/>
<keyword evidence="9" id="KW-1185">Reference proteome</keyword>
<comment type="caution">
    <text evidence="8">The sequence shown here is derived from an EMBL/GenBank/DDBJ whole genome shotgun (WGS) entry which is preliminary data.</text>
</comment>
<dbReference type="InterPro" id="IPR006630">
    <property type="entry name" value="La_HTH"/>
</dbReference>
<dbReference type="GeneID" id="40317139"/>
<dbReference type="GO" id="GO:0003723">
    <property type="term" value="F:RNA binding"/>
    <property type="evidence" value="ECO:0007669"/>
    <property type="project" value="UniProtKB-UniRule"/>
</dbReference>
<dbReference type="SMART" id="SM00360">
    <property type="entry name" value="RRM"/>
    <property type="match status" value="1"/>
</dbReference>
<dbReference type="PROSITE" id="PS50961">
    <property type="entry name" value="HTH_LA"/>
    <property type="match status" value="1"/>
</dbReference>
<feature type="domain" description="HTH La-type RNA-binding" evidence="7">
    <location>
        <begin position="1"/>
        <end position="92"/>
    </location>
</feature>
<dbReference type="GO" id="GO:0005634">
    <property type="term" value="C:nucleus"/>
    <property type="evidence" value="ECO:0007669"/>
    <property type="project" value="UniProtKB-SubCell"/>
</dbReference>
<evidence type="ECO:0000313" key="9">
    <source>
        <dbReference type="Proteomes" id="UP000284403"/>
    </source>
</evidence>
<dbReference type="InterPro" id="IPR036390">
    <property type="entry name" value="WH_DNA-bd_sf"/>
</dbReference>
<evidence type="ECO:0000256" key="4">
    <source>
        <dbReference type="PROSITE-ProRule" id="PRU00332"/>
    </source>
</evidence>
<keyword evidence="3" id="KW-0539">Nucleus</keyword>
<feature type="region of interest" description="Disordered" evidence="5">
    <location>
        <begin position="190"/>
        <end position="222"/>
    </location>
</feature>
<dbReference type="InterPro" id="IPR002344">
    <property type="entry name" value="Lupus_La"/>
</dbReference>
<dbReference type="InterPro" id="IPR036388">
    <property type="entry name" value="WH-like_DNA-bd_sf"/>
</dbReference>
<dbReference type="Pfam" id="PF00076">
    <property type="entry name" value="RRM_1"/>
    <property type="match status" value="1"/>
</dbReference>
<organism evidence="8 9">
    <name type="scientific">Trypanosoma conorhini</name>
    <dbReference type="NCBI Taxonomy" id="83891"/>
    <lineage>
        <taxon>Eukaryota</taxon>
        <taxon>Discoba</taxon>
        <taxon>Euglenozoa</taxon>
        <taxon>Kinetoplastea</taxon>
        <taxon>Metakinetoplastina</taxon>
        <taxon>Trypanosomatida</taxon>
        <taxon>Trypanosomatidae</taxon>
        <taxon>Trypanosoma</taxon>
    </lineage>
</organism>
<comment type="subcellular location">
    <subcellularLocation>
        <location evidence="1">Nucleus</location>
    </subcellularLocation>
</comment>
<accession>A0A3R7NNU1</accession>
<dbReference type="PANTHER" id="PTHR22792">
    <property type="entry name" value="LUPUS LA PROTEIN-RELATED"/>
    <property type="match status" value="1"/>
</dbReference>
<evidence type="ECO:0000256" key="1">
    <source>
        <dbReference type="ARBA" id="ARBA00004123"/>
    </source>
</evidence>
<sequence>MSISAETQAKLQRQVEFYFSDVNVQKDVFLKTKMSENAEGFVPLETLLTFNRVNSLTKEVAALAEALRPSERLVLSEDGLMVRRREPLPESIQTDDQTVYVKPLPPSATLEELTEFFNQYGTVQAVWRRYFPGKKDAEPEARTKPSAFVVFSTKEEAEAFKAAPPMHNGVQLTAEMKTAYLARKAEEIAAKNKGRKRQPQNQEEQPAATEARKTPSMPLDSSYRVTGCGALEGFSSVKEMWPAEERKGIRYVFLPDKETALLIFQDAATGEKMVADLQQRGTTLNGKQPEVQKLEGADEKQLLLDVENEIGERAKHNQRGRGGGRGGAGRGAGGRRGQKRSRD</sequence>
<evidence type="ECO:0000313" key="8">
    <source>
        <dbReference type="EMBL" id="RNF21075.1"/>
    </source>
</evidence>
<evidence type="ECO:0000259" key="6">
    <source>
        <dbReference type="PROSITE" id="PS50102"/>
    </source>
</evidence>
<dbReference type="RefSeq" id="XP_029229418.1">
    <property type="nucleotide sequence ID" value="XM_029370446.1"/>
</dbReference>
<evidence type="ECO:0000259" key="7">
    <source>
        <dbReference type="PROSITE" id="PS50961"/>
    </source>
</evidence>
<dbReference type="GO" id="GO:1990904">
    <property type="term" value="C:ribonucleoprotein complex"/>
    <property type="evidence" value="ECO:0007669"/>
    <property type="project" value="InterPro"/>
</dbReference>
<evidence type="ECO:0000256" key="3">
    <source>
        <dbReference type="ARBA" id="ARBA00023242"/>
    </source>
</evidence>
<feature type="compositionally biased region" description="Gly residues" evidence="5">
    <location>
        <begin position="320"/>
        <end position="335"/>
    </location>
</feature>
<dbReference type="PROSITE" id="PS50102">
    <property type="entry name" value="RRM"/>
    <property type="match status" value="1"/>
</dbReference>
<proteinExistence type="predicted"/>
<dbReference type="PRINTS" id="PR00302">
    <property type="entry name" value="LUPUSLA"/>
</dbReference>
<dbReference type="CDD" id="cd12291">
    <property type="entry name" value="RRM1_La"/>
    <property type="match status" value="1"/>
</dbReference>
<dbReference type="FunFam" id="1.10.10.10:FF:000158">
    <property type="entry name" value="La ribonucleoprotein domain family member 7"/>
    <property type="match status" value="1"/>
</dbReference>
<gene>
    <name evidence="8" type="ORF">Tco025E_03528</name>
</gene>
<reference evidence="8 9" key="1">
    <citation type="journal article" date="2018" name="BMC Genomics">
        <title>Genomic comparison of Trypanosoma conorhini and Trypanosoma rangeli to Trypanosoma cruzi strains of high and low virulence.</title>
        <authorList>
            <person name="Bradwell K.R."/>
            <person name="Koparde V.N."/>
            <person name="Matveyev A.V."/>
            <person name="Serrano M.G."/>
            <person name="Alves J.M."/>
            <person name="Parikh H."/>
            <person name="Huang B."/>
            <person name="Lee V."/>
            <person name="Espinosa-Alvarez O."/>
            <person name="Ortiz P.A."/>
            <person name="Costa-Martins A.G."/>
            <person name="Teixeira M.M."/>
            <person name="Buck G.A."/>
        </authorList>
    </citation>
    <scope>NUCLEOTIDE SEQUENCE [LARGE SCALE GENOMIC DNA]</scope>
    <source>
        <strain evidence="8 9">025E</strain>
    </source>
</reference>
<dbReference type="Gene3D" id="3.30.70.330">
    <property type="match status" value="1"/>
</dbReference>
<dbReference type="InterPro" id="IPR000504">
    <property type="entry name" value="RRM_dom"/>
</dbReference>
<dbReference type="InterPro" id="IPR035979">
    <property type="entry name" value="RBD_domain_sf"/>
</dbReference>
<dbReference type="InterPro" id="IPR012677">
    <property type="entry name" value="Nucleotide-bd_a/b_plait_sf"/>
</dbReference>
<dbReference type="EMBL" id="MKKU01000164">
    <property type="protein sequence ID" value="RNF21075.1"/>
    <property type="molecule type" value="Genomic_DNA"/>
</dbReference>
<dbReference type="Pfam" id="PF05383">
    <property type="entry name" value="La"/>
    <property type="match status" value="1"/>
</dbReference>